<protein>
    <submittedName>
        <fullName evidence="1">Uncharacterized protein</fullName>
    </submittedName>
</protein>
<dbReference type="AlphaFoldDB" id="A0A4R9JUE6"/>
<organism evidence="1 2">
    <name type="scientific">Leptospira ognonensis</name>
    <dbReference type="NCBI Taxonomy" id="2484945"/>
    <lineage>
        <taxon>Bacteria</taxon>
        <taxon>Pseudomonadati</taxon>
        <taxon>Spirochaetota</taxon>
        <taxon>Spirochaetia</taxon>
        <taxon>Leptospirales</taxon>
        <taxon>Leptospiraceae</taxon>
        <taxon>Leptospira</taxon>
    </lineage>
</organism>
<accession>A0A4R9JUE6</accession>
<proteinExistence type="predicted"/>
<dbReference type="Proteomes" id="UP000297693">
    <property type="component" value="Unassembled WGS sequence"/>
</dbReference>
<comment type="caution">
    <text evidence="1">The sequence shown here is derived from an EMBL/GenBank/DDBJ whole genome shotgun (WGS) entry which is preliminary data.</text>
</comment>
<evidence type="ECO:0000313" key="2">
    <source>
        <dbReference type="Proteomes" id="UP000297693"/>
    </source>
</evidence>
<dbReference type="RefSeq" id="WP_135625348.1">
    <property type="nucleotide sequence ID" value="NZ_RQGD01000046.1"/>
</dbReference>
<dbReference type="EMBL" id="RQGD01000046">
    <property type="protein sequence ID" value="TGL56443.1"/>
    <property type="molecule type" value="Genomic_DNA"/>
</dbReference>
<gene>
    <name evidence="1" type="ORF">EHQ58_17635</name>
</gene>
<dbReference type="OrthoDB" id="342824at2"/>
<evidence type="ECO:0000313" key="1">
    <source>
        <dbReference type="EMBL" id="TGL56443.1"/>
    </source>
</evidence>
<name>A0A4R9JUE6_9LEPT</name>
<reference evidence="1" key="1">
    <citation type="journal article" date="2019" name="PLoS Negl. Trop. Dis.">
        <title>Revisiting the worldwide diversity of Leptospira species in the environment.</title>
        <authorList>
            <person name="Vincent A.T."/>
            <person name="Schiettekatte O."/>
            <person name="Bourhy P."/>
            <person name="Veyrier F.J."/>
            <person name="Picardeau M."/>
        </authorList>
    </citation>
    <scope>NUCLEOTIDE SEQUENCE [LARGE SCALE GENOMIC DNA]</scope>
    <source>
        <strain evidence="1">201702476</strain>
    </source>
</reference>
<keyword evidence="2" id="KW-1185">Reference proteome</keyword>
<sequence>MISNKSYDARSEVVWNSLHDRMEVITKGGYPEPLLEYLDTLRGKERYEWGNDRNQTFLHINQQYPDERGSVLYAVYVSYSFYLEDLEALQLDTSRTNWEKWEKREQLRSHFFPGKLRKILFPFHPSQKPLELIFYAEDYQKKHPQTYGSERKRILADKRKQLYASDPLEFKNWEDSKFQKNILQIIYERELSVMSTFEKSNFLEAKLRDWEEDHFWN</sequence>